<reference evidence="1 2" key="1">
    <citation type="submission" date="2016-07" db="EMBL/GenBank/DDBJ databases">
        <title>Genome analysis of Flavihumibacter stibioxidans YS-17.</title>
        <authorList>
            <person name="Shi K."/>
            <person name="Han Y."/>
            <person name="Wang G."/>
        </authorList>
    </citation>
    <scope>NUCLEOTIDE SEQUENCE [LARGE SCALE GENOMIC DNA]</scope>
    <source>
        <strain evidence="1 2">YS-17</strain>
    </source>
</reference>
<proteinExistence type="predicted"/>
<accession>A0ABR7M9T7</accession>
<evidence type="ECO:0000313" key="1">
    <source>
        <dbReference type="EMBL" id="MBC6491717.1"/>
    </source>
</evidence>
<evidence type="ECO:0000313" key="2">
    <source>
        <dbReference type="Proteomes" id="UP000765802"/>
    </source>
</evidence>
<organism evidence="1 2">
    <name type="scientific">Flavihumibacter stibioxidans</name>
    <dbReference type="NCBI Taxonomy" id="1834163"/>
    <lineage>
        <taxon>Bacteria</taxon>
        <taxon>Pseudomonadati</taxon>
        <taxon>Bacteroidota</taxon>
        <taxon>Chitinophagia</taxon>
        <taxon>Chitinophagales</taxon>
        <taxon>Chitinophagaceae</taxon>
        <taxon>Flavihumibacter</taxon>
    </lineage>
</organism>
<dbReference type="EMBL" id="MBUA01000023">
    <property type="protein sequence ID" value="MBC6491717.1"/>
    <property type="molecule type" value="Genomic_DNA"/>
</dbReference>
<comment type="caution">
    <text evidence="1">The sequence shown here is derived from an EMBL/GenBank/DDBJ whole genome shotgun (WGS) entry which is preliminary data.</text>
</comment>
<dbReference type="Proteomes" id="UP000765802">
    <property type="component" value="Unassembled WGS sequence"/>
</dbReference>
<sequence length="168" mass="20085">MQKNDTNEPCIVNIRENKPDKETAFRYWFKNFFTARYPDAVVTAEEAKGNGRIDLKISHRLFGDKIIEFKGWWNQDKKSSPEQICSYLTDFEKEGYVFMINHLEKKEIVSDYEQLVTDPAMNYVPGSWKEHRFENTDLRYYESKHQFSIKEKTVCHFVFNANYPSQKK</sequence>
<keyword evidence="2" id="KW-1185">Reference proteome</keyword>
<name>A0ABR7M9T7_9BACT</name>
<dbReference type="RefSeq" id="WP_187257039.1">
    <property type="nucleotide sequence ID" value="NZ_JBHULF010000007.1"/>
</dbReference>
<protein>
    <submittedName>
        <fullName evidence="1">Uncharacterized protein</fullName>
    </submittedName>
</protein>
<gene>
    <name evidence="1" type="ORF">BC349_11705</name>
</gene>